<dbReference type="AlphaFoldDB" id="A0A9E3HAV1"/>
<dbReference type="EMBL" id="JAHHHW010000103">
    <property type="protein sequence ID" value="MBW4433374.1"/>
    <property type="molecule type" value="Genomic_DNA"/>
</dbReference>
<feature type="signal peptide" evidence="1">
    <location>
        <begin position="1"/>
        <end position="35"/>
    </location>
</feature>
<sequence length="220" mass="23338">MNLPNQNSKNKAGLLGGIFSSLLIGLPAIPLAASAAPFSAVNPCPSIFYEEPHNNQVLVPQGCPPNAATLRQQGQMSGGQNGVVVPINPNVRGVNPIQPPLPATRQSPFVKRPRRGIATITPTAGRVNVKLQNNTNASVSYQAIGYTQPRILSGGQEIVLRNLPTPVTITMIREDAGFIHAMPISTSKNGTLTLSLDETANFSNSDTVLRIQSNGQVFLN</sequence>
<name>A0A9E3HAV1_9NOST</name>
<gene>
    <name evidence="2" type="ORF">KME28_17035</name>
</gene>
<reference evidence="2" key="1">
    <citation type="submission" date="2021-05" db="EMBL/GenBank/DDBJ databases">
        <authorList>
            <person name="Pietrasiak N."/>
            <person name="Ward R."/>
            <person name="Stajich J.E."/>
            <person name="Kurbessoian T."/>
        </authorList>
    </citation>
    <scope>NUCLEOTIDE SEQUENCE</scope>
    <source>
        <strain evidence="2">HA4357-MV3</strain>
    </source>
</reference>
<evidence type="ECO:0000313" key="2">
    <source>
        <dbReference type="EMBL" id="MBW4433374.1"/>
    </source>
</evidence>
<comment type="caution">
    <text evidence="2">The sequence shown here is derived from an EMBL/GenBank/DDBJ whole genome shotgun (WGS) entry which is preliminary data.</text>
</comment>
<proteinExistence type="predicted"/>
<reference evidence="2" key="2">
    <citation type="journal article" date="2022" name="Microbiol. Resour. Announc.">
        <title>Metagenome Sequencing to Explore Phylogenomics of Terrestrial Cyanobacteria.</title>
        <authorList>
            <person name="Ward R.D."/>
            <person name="Stajich J.E."/>
            <person name="Johansen J.R."/>
            <person name="Huntemann M."/>
            <person name="Clum A."/>
            <person name="Foster B."/>
            <person name="Foster B."/>
            <person name="Roux S."/>
            <person name="Palaniappan K."/>
            <person name="Varghese N."/>
            <person name="Mukherjee S."/>
            <person name="Reddy T.B.K."/>
            <person name="Daum C."/>
            <person name="Copeland A."/>
            <person name="Chen I.A."/>
            <person name="Ivanova N.N."/>
            <person name="Kyrpides N.C."/>
            <person name="Shapiro N."/>
            <person name="Eloe-Fadrosh E.A."/>
            <person name="Pietrasiak N."/>
        </authorList>
    </citation>
    <scope>NUCLEOTIDE SEQUENCE</scope>
    <source>
        <strain evidence="2">HA4357-MV3</strain>
    </source>
</reference>
<keyword evidence="1" id="KW-0732">Signal</keyword>
<feature type="chain" id="PRO_5039030040" evidence="1">
    <location>
        <begin position="36"/>
        <end position="220"/>
    </location>
</feature>
<protein>
    <submittedName>
        <fullName evidence="2">Uncharacterized protein</fullName>
    </submittedName>
</protein>
<organism evidence="2 3">
    <name type="scientific">Pelatocladus maniniholoensis HA4357-MV3</name>
    <dbReference type="NCBI Taxonomy" id="1117104"/>
    <lineage>
        <taxon>Bacteria</taxon>
        <taxon>Bacillati</taxon>
        <taxon>Cyanobacteriota</taxon>
        <taxon>Cyanophyceae</taxon>
        <taxon>Nostocales</taxon>
        <taxon>Nostocaceae</taxon>
        <taxon>Pelatocladus</taxon>
    </lineage>
</organism>
<dbReference type="Proteomes" id="UP000813215">
    <property type="component" value="Unassembled WGS sequence"/>
</dbReference>
<evidence type="ECO:0000313" key="3">
    <source>
        <dbReference type="Proteomes" id="UP000813215"/>
    </source>
</evidence>
<accession>A0A9E3HAV1</accession>
<evidence type="ECO:0000256" key="1">
    <source>
        <dbReference type="SAM" id="SignalP"/>
    </source>
</evidence>